<dbReference type="Proteomes" id="UP001518989">
    <property type="component" value="Unassembled WGS sequence"/>
</dbReference>
<proteinExistence type="predicted"/>
<dbReference type="RefSeq" id="WP_207415266.1">
    <property type="nucleotide sequence ID" value="NZ_CP061179.1"/>
</dbReference>
<evidence type="ECO:0000256" key="1">
    <source>
        <dbReference type="SAM" id="SignalP"/>
    </source>
</evidence>
<accession>A0ABS3KND0</accession>
<keyword evidence="3" id="KW-1185">Reference proteome</keyword>
<dbReference type="InterPro" id="IPR009560">
    <property type="entry name" value="DUF1176"/>
</dbReference>
<protein>
    <submittedName>
        <fullName evidence="2">DUF1176 domain-containing protein</fullName>
    </submittedName>
</protein>
<keyword evidence="1" id="KW-0732">Signal</keyword>
<sequence length="353" mass="37272">MLKLWRGGMPLAAALALGWAGAAAAAEPSYDTYGSWLIACDNGLTCEAKGFEDGVAERPDLRLSRAAGPDAATTVTLTVPFTAERDAVRVDGRPLSLAAPAWTVKQEDGLTTFAADQPAAVADMLSRIRDAATLQVGTEEEGVVPLAGMMAALLRMDERQGRLDGVTALVRRGTAPAAQVPAAPTLPAVPRFRPATALSEAQGNALIRRAKLASAARFKAEECEENDAQEADATGAFALDERNALVILPCGMGAYQGWSLVSIVPRTANGAPVPFRPVLPFRGNTPENSLTEPYFDPDTGILVFSAKGRGLADCGITAEWSWDGRQFQLRGAAFQDACGGSQPGDWPTLYRSR</sequence>
<reference evidence="2 3" key="1">
    <citation type="submission" date="2020-09" db="EMBL/GenBank/DDBJ databases">
        <title>Roseomonas.</title>
        <authorList>
            <person name="Zhu W."/>
        </authorList>
    </citation>
    <scope>NUCLEOTIDE SEQUENCE [LARGE SCALE GENOMIC DNA]</scope>
    <source>
        <strain evidence="2 3">573</strain>
    </source>
</reference>
<evidence type="ECO:0000313" key="2">
    <source>
        <dbReference type="EMBL" id="MBO1077871.1"/>
    </source>
</evidence>
<feature type="signal peptide" evidence="1">
    <location>
        <begin position="1"/>
        <end position="25"/>
    </location>
</feature>
<organism evidence="2 3">
    <name type="scientific">Roseomonas haemaphysalidis</name>
    <dbReference type="NCBI Taxonomy" id="2768162"/>
    <lineage>
        <taxon>Bacteria</taxon>
        <taxon>Pseudomonadati</taxon>
        <taxon>Pseudomonadota</taxon>
        <taxon>Alphaproteobacteria</taxon>
        <taxon>Acetobacterales</taxon>
        <taxon>Roseomonadaceae</taxon>
        <taxon>Roseomonas</taxon>
    </lineage>
</organism>
<name>A0ABS3KND0_9PROT</name>
<gene>
    <name evidence="2" type="ORF">IAI61_02425</name>
</gene>
<comment type="caution">
    <text evidence="2">The sequence shown here is derived from an EMBL/GenBank/DDBJ whole genome shotgun (WGS) entry which is preliminary data.</text>
</comment>
<dbReference type="Pfam" id="PF06674">
    <property type="entry name" value="DUF1176"/>
    <property type="match status" value="1"/>
</dbReference>
<evidence type="ECO:0000313" key="3">
    <source>
        <dbReference type="Proteomes" id="UP001518989"/>
    </source>
</evidence>
<dbReference type="EMBL" id="JACTNG010000001">
    <property type="protein sequence ID" value="MBO1077871.1"/>
    <property type="molecule type" value="Genomic_DNA"/>
</dbReference>
<feature type="chain" id="PRO_5046621196" evidence="1">
    <location>
        <begin position="26"/>
        <end position="353"/>
    </location>
</feature>